<dbReference type="Gene3D" id="3.30.1120.70">
    <property type="match status" value="1"/>
</dbReference>
<dbReference type="NCBIfam" id="TIGR01537">
    <property type="entry name" value="portal_HK97"/>
    <property type="match status" value="1"/>
</dbReference>
<dbReference type="Pfam" id="PF04860">
    <property type="entry name" value="Phage_portal"/>
    <property type="match status" value="1"/>
</dbReference>
<comment type="caution">
    <text evidence="1">The sequence shown here is derived from an EMBL/GenBank/DDBJ whole genome shotgun (WGS) entry which is preliminary data.</text>
</comment>
<accession>A0A923LVH2</accession>
<gene>
    <name evidence="1" type="ORF">H8S45_04470</name>
</gene>
<evidence type="ECO:0000313" key="2">
    <source>
        <dbReference type="Proteomes" id="UP000606499"/>
    </source>
</evidence>
<protein>
    <submittedName>
        <fullName evidence="1">Phage portal protein</fullName>
    </submittedName>
</protein>
<evidence type="ECO:0000313" key="1">
    <source>
        <dbReference type="EMBL" id="MBC5724714.1"/>
    </source>
</evidence>
<dbReference type="Proteomes" id="UP000606499">
    <property type="component" value="Unassembled WGS sequence"/>
</dbReference>
<dbReference type="Gene3D" id="3.40.140.120">
    <property type="match status" value="1"/>
</dbReference>
<dbReference type="EMBL" id="JACOPL010000003">
    <property type="protein sequence ID" value="MBC5724714.1"/>
    <property type="molecule type" value="Genomic_DNA"/>
</dbReference>
<dbReference type="InterPro" id="IPR006427">
    <property type="entry name" value="Portal_HK97"/>
</dbReference>
<dbReference type="Gene3D" id="1.20.1270.210">
    <property type="match status" value="1"/>
</dbReference>
<proteinExistence type="predicted"/>
<sequence length="406" mass="45918">MIASKAAAQSVSYEAVDYDEFLQRIARVFSLDNDADEIAVSNAERLSPVAAAHRILTNSMSLLPIALRRRAGGERQELTTRPDLDYVLHSRMNDAMSPAMGKKIMMSQAFWHGLGAAYIERDAVGRVKELIPLQTAGYQYLKDRETGQSWYAFTVDDMVRKFQPGDLLLCFFESYDGKWGRGVLDLARETVATDRAAQKYLRKFYAGGGRLSGIIEIDTDADRNTRAKVRDAFNEYASSMDNAYKVAVLDKGMKFTSLGVTQSEMQFIESRSFSVEEIARFTGIPEFMLQSGKQSYNSNEQQQLVFVTNALVPHVTMWEQEWAYKLYTDAELRDGCYMRFNVSALMRGDDATRSKFYQTMVYSGILNPDECRAMEERNAIPGGAGQRFFITKNLDTIDHIVQGEVK</sequence>
<dbReference type="RefSeq" id="WP_186949653.1">
    <property type="nucleotide sequence ID" value="NZ_JACOPL010000003.1"/>
</dbReference>
<reference evidence="1" key="1">
    <citation type="submission" date="2020-08" db="EMBL/GenBank/DDBJ databases">
        <title>Genome public.</title>
        <authorList>
            <person name="Liu C."/>
            <person name="Sun Q."/>
        </authorList>
    </citation>
    <scope>NUCLEOTIDE SEQUENCE</scope>
    <source>
        <strain evidence="1">NSJ-28</strain>
    </source>
</reference>
<name>A0A923LVH2_9FIRM</name>
<organism evidence="1 2">
    <name type="scientific">Agathobaculum faecis</name>
    <dbReference type="NCBI Taxonomy" id="2763013"/>
    <lineage>
        <taxon>Bacteria</taxon>
        <taxon>Bacillati</taxon>
        <taxon>Bacillota</taxon>
        <taxon>Clostridia</taxon>
        <taxon>Eubacteriales</taxon>
        <taxon>Butyricicoccaceae</taxon>
        <taxon>Agathobaculum</taxon>
    </lineage>
</organism>
<keyword evidence="2" id="KW-1185">Reference proteome</keyword>
<dbReference type="AlphaFoldDB" id="A0A923LVH2"/>
<dbReference type="InterPro" id="IPR006944">
    <property type="entry name" value="Phage/GTA_portal"/>
</dbReference>